<feature type="domain" description="Peptidase S24/S26A/S26B/S26C" evidence="13">
    <location>
        <begin position="86"/>
        <end position="202"/>
    </location>
</feature>
<name>A0A2H0KQS8_9BACT</name>
<dbReference type="GO" id="GO:0003677">
    <property type="term" value="F:DNA binding"/>
    <property type="evidence" value="ECO:0007669"/>
    <property type="project" value="UniProtKB-KW"/>
</dbReference>
<dbReference type="Proteomes" id="UP000229570">
    <property type="component" value="Unassembled WGS sequence"/>
</dbReference>
<dbReference type="GO" id="GO:0004252">
    <property type="term" value="F:serine-type endopeptidase activity"/>
    <property type="evidence" value="ECO:0007669"/>
    <property type="project" value="InterPro"/>
</dbReference>
<feature type="domain" description="LexA repressor DNA-binding" evidence="14">
    <location>
        <begin position="6"/>
        <end position="67"/>
    </location>
</feature>
<dbReference type="InterPro" id="IPR036286">
    <property type="entry name" value="LexA/Signal_pep-like_sf"/>
</dbReference>
<dbReference type="InterPro" id="IPR036390">
    <property type="entry name" value="WH_DNA-bd_sf"/>
</dbReference>
<dbReference type="InterPro" id="IPR050077">
    <property type="entry name" value="LexA_repressor"/>
</dbReference>
<dbReference type="PANTHER" id="PTHR33516">
    <property type="entry name" value="LEXA REPRESSOR"/>
    <property type="match status" value="1"/>
</dbReference>
<dbReference type="SUPFAM" id="SSF46785">
    <property type="entry name" value="Winged helix' DNA-binding domain"/>
    <property type="match status" value="1"/>
</dbReference>
<dbReference type="PANTHER" id="PTHR33516:SF2">
    <property type="entry name" value="LEXA REPRESSOR-RELATED"/>
    <property type="match status" value="1"/>
</dbReference>
<evidence type="ECO:0000259" key="13">
    <source>
        <dbReference type="Pfam" id="PF00717"/>
    </source>
</evidence>
<dbReference type="SUPFAM" id="SSF51306">
    <property type="entry name" value="LexA/Signal peptidase"/>
    <property type="match status" value="1"/>
</dbReference>
<evidence type="ECO:0000256" key="4">
    <source>
        <dbReference type="ARBA" id="ARBA00022763"/>
    </source>
</evidence>
<keyword evidence="6 12" id="KW-0068">Autocatalytic cleavage</keyword>
<evidence type="ECO:0000256" key="3">
    <source>
        <dbReference type="ARBA" id="ARBA00022705"/>
    </source>
</evidence>
<keyword evidence="9" id="KW-0804">Transcription</keyword>
<keyword evidence="2" id="KW-0678">Repressor</keyword>
<accession>A0A2H0KQS8</accession>
<dbReference type="AlphaFoldDB" id="A0A2H0KQS8"/>
<dbReference type="InterPro" id="IPR006199">
    <property type="entry name" value="LexA_DNA-bd_dom"/>
</dbReference>
<dbReference type="Gene3D" id="2.10.109.10">
    <property type="entry name" value="Umud Fragment, subunit A"/>
    <property type="match status" value="1"/>
</dbReference>
<evidence type="ECO:0000256" key="6">
    <source>
        <dbReference type="ARBA" id="ARBA00022813"/>
    </source>
</evidence>
<evidence type="ECO:0000256" key="12">
    <source>
        <dbReference type="RuleBase" id="RU003991"/>
    </source>
</evidence>
<dbReference type="GO" id="GO:0006508">
    <property type="term" value="P:proteolysis"/>
    <property type="evidence" value="ECO:0007669"/>
    <property type="project" value="InterPro"/>
</dbReference>
<dbReference type="GO" id="GO:0006260">
    <property type="term" value="P:DNA replication"/>
    <property type="evidence" value="ECO:0007669"/>
    <property type="project" value="UniProtKB-KW"/>
</dbReference>
<sequence>MKKAIKITPRQKDLLSIIYKYIESEGYPPTFEEMRKRLNVSSNQSVIDLLVKLEKNQVIKRNESVARSIAILPPGYEALGKPPLAPFLGITSAGVPINTIEVSGNWQQISPDVAQLADKVFLLKISGDSMINAGINDGDIVLVKTEKEFISGNIVLARINDEVTIKRFVSDDKPPYIYLKPENPKYEIIPATDEMKLEGKVISVLKEGYWKPI</sequence>
<dbReference type="Gene3D" id="1.10.10.10">
    <property type="entry name" value="Winged helix-like DNA-binding domain superfamily/Winged helix DNA-binding domain"/>
    <property type="match status" value="1"/>
</dbReference>
<evidence type="ECO:0000313" key="15">
    <source>
        <dbReference type="EMBL" id="PIQ72744.1"/>
    </source>
</evidence>
<evidence type="ECO:0000256" key="2">
    <source>
        <dbReference type="ARBA" id="ARBA00022491"/>
    </source>
</evidence>
<keyword evidence="5 12" id="KW-0378">Hydrolase</keyword>
<evidence type="ECO:0000256" key="9">
    <source>
        <dbReference type="ARBA" id="ARBA00023163"/>
    </source>
</evidence>
<evidence type="ECO:0000256" key="8">
    <source>
        <dbReference type="ARBA" id="ARBA00023125"/>
    </source>
</evidence>
<dbReference type="InterPro" id="IPR006197">
    <property type="entry name" value="Peptidase_S24_LexA"/>
</dbReference>
<evidence type="ECO:0000256" key="1">
    <source>
        <dbReference type="ARBA" id="ARBA00007484"/>
    </source>
</evidence>
<keyword evidence="10" id="KW-0234">DNA repair</keyword>
<evidence type="ECO:0000256" key="11">
    <source>
        <dbReference type="ARBA" id="ARBA00023236"/>
    </source>
</evidence>
<dbReference type="Pfam" id="PF01726">
    <property type="entry name" value="LexA_DNA_bind"/>
    <property type="match status" value="1"/>
</dbReference>
<keyword evidence="7" id="KW-0805">Transcription regulation</keyword>
<organism evidence="15 16">
    <name type="scientific">Candidatus Roizmanbacteria bacterium CG11_big_fil_rev_8_21_14_0_20_35_14</name>
    <dbReference type="NCBI Taxonomy" id="1974855"/>
    <lineage>
        <taxon>Bacteria</taxon>
        <taxon>Candidatus Roizmaniibacteriota</taxon>
    </lineage>
</organism>
<reference evidence="15 16" key="1">
    <citation type="submission" date="2017-09" db="EMBL/GenBank/DDBJ databases">
        <title>Depth-based differentiation of microbial function through sediment-hosted aquifers and enrichment of novel symbionts in the deep terrestrial subsurface.</title>
        <authorList>
            <person name="Probst A.J."/>
            <person name="Ladd B."/>
            <person name="Jarett J.K."/>
            <person name="Geller-Mcgrath D.E."/>
            <person name="Sieber C.M."/>
            <person name="Emerson J.B."/>
            <person name="Anantharaman K."/>
            <person name="Thomas B.C."/>
            <person name="Malmstrom R."/>
            <person name="Stieglmeier M."/>
            <person name="Klingl A."/>
            <person name="Woyke T."/>
            <person name="Ryan C.M."/>
            <person name="Banfield J.F."/>
        </authorList>
    </citation>
    <scope>NUCLEOTIDE SEQUENCE [LARGE SCALE GENOMIC DNA]</scope>
    <source>
        <strain evidence="15">CG11_big_fil_rev_8_21_14_0_20_35_14</strain>
    </source>
</reference>
<evidence type="ECO:0000256" key="10">
    <source>
        <dbReference type="ARBA" id="ARBA00023204"/>
    </source>
</evidence>
<dbReference type="GO" id="GO:0009432">
    <property type="term" value="P:SOS response"/>
    <property type="evidence" value="ECO:0007669"/>
    <property type="project" value="UniProtKB-KW"/>
</dbReference>
<gene>
    <name evidence="15" type="primary">lexA</name>
    <name evidence="15" type="ORF">COV86_01345</name>
</gene>
<dbReference type="CDD" id="cd06529">
    <property type="entry name" value="S24_LexA-like"/>
    <property type="match status" value="1"/>
</dbReference>
<dbReference type="InterPro" id="IPR036388">
    <property type="entry name" value="WH-like_DNA-bd_sf"/>
</dbReference>
<protein>
    <submittedName>
        <fullName evidence="15">Repressor LexA</fullName>
    </submittedName>
</protein>
<dbReference type="EMBL" id="PCVL01000013">
    <property type="protein sequence ID" value="PIQ72744.1"/>
    <property type="molecule type" value="Genomic_DNA"/>
</dbReference>
<dbReference type="Pfam" id="PF00717">
    <property type="entry name" value="Peptidase_S24"/>
    <property type="match status" value="1"/>
</dbReference>
<dbReference type="GO" id="GO:0006281">
    <property type="term" value="P:DNA repair"/>
    <property type="evidence" value="ECO:0007669"/>
    <property type="project" value="UniProtKB-KW"/>
</dbReference>
<evidence type="ECO:0000256" key="5">
    <source>
        <dbReference type="ARBA" id="ARBA00022801"/>
    </source>
</evidence>
<dbReference type="InterPro" id="IPR006200">
    <property type="entry name" value="LexA"/>
</dbReference>
<proteinExistence type="inferred from homology"/>
<comment type="similarity">
    <text evidence="1 12">Belongs to the peptidase S24 family.</text>
</comment>
<keyword evidence="3" id="KW-0235">DNA replication</keyword>
<dbReference type="PRINTS" id="PR00726">
    <property type="entry name" value="LEXASERPTASE"/>
</dbReference>
<evidence type="ECO:0000313" key="16">
    <source>
        <dbReference type="Proteomes" id="UP000229570"/>
    </source>
</evidence>
<evidence type="ECO:0000259" key="14">
    <source>
        <dbReference type="Pfam" id="PF01726"/>
    </source>
</evidence>
<dbReference type="InterPro" id="IPR015927">
    <property type="entry name" value="Peptidase_S24_S26A/B/C"/>
</dbReference>
<dbReference type="InterPro" id="IPR039418">
    <property type="entry name" value="LexA-like"/>
</dbReference>
<dbReference type="NCBIfam" id="TIGR00498">
    <property type="entry name" value="lexA"/>
    <property type="match status" value="1"/>
</dbReference>
<comment type="caution">
    <text evidence="15">The sequence shown here is derived from an EMBL/GenBank/DDBJ whole genome shotgun (WGS) entry which is preliminary data.</text>
</comment>
<dbReference type="GO" id="GO:0045892">
    <property type="term" value="P:negative regulation of DNA-templated transcription"/>
    <property type="evidence" value="ECO:0007669"/>
    <property type="project" value="InterPro"/>
</dbReference>
<keyword evidence="8" id="KW-0238">DNA-binding</keyword>
<keyword evidence="11" id="KW-0742">SOS response</keyword>
<keyword evidence="4" id="KW-0227">DNA damage</keyword>
<evidence type="ECO:0000256" key="7">
    <source>
        <dbReference type="ARBA" id="ARBA00023015"/>
    </source>
</evidence>